<evidence type="ECO:0000313" key="1">
    <source>
        <dbReference type="EMBL" id="MBN7824338.1"/>
    </source>
</evidence>
<proteinExistence type="predicted"/>
<name>A0A939ILL2_9ALTE</name>
<dbReference type="Pfam" id="PF05573">
    <property type="entry name" value="NosL"/>
    <property type="match status" value="1"/>
</dbReference>
<dbReference type="Gene3D" id="3.30.70.2060">
    <property type="match status" value="1"/>
</dbReference>
<accession>A0A939ILL2</accession>
<gene>
    <name evidence="1" type="ORF">J0A66_03765</name>
</gene>
<dbReference type="EMBL" id="JAFKCV010000002">
    <property type="protein sequence ID" value="MBN7824338.1"/>
    <property type="molecule type" value="Genomic_DNA"/>
</dbReference>
<protein>
    <submittedName>
        <fullName evidence="1">Nitrous oxide reductase accessory protein NosL</fullName>
    </submittedName>
</protein>
<reference evidence="1" key="1">
    <citation type="submission" date="2021-03" db="EMBL/GenBank/DDBJ databases">
        <title>novel species isolated from a fishpond in China.</title>
        <authorList>
            <person name="Lu H."/>
            <person name="Cai Z."/>
        </authorList>
    </citation>
    <scope>NUCLEOTIDE SEQUENCE</scope>
    <source>
        <strain evidence="1">JCM 30855</strain>
    </source>
</reference>
<comment type="caution">
    <text evidence="1">The sequence shown here is derived from an EMBL/GenBank/DDBJ whole genome shotgun (WGS) entry which is preliminary data.</text>
</comment>
<dbReference type="PANTHER" id="PTHR41247">
    <property type="entry name" value="HTH-TYPE TRANSCRIPTIONAL REPRESSOR YCNK"/>
    <property type="match status" value="1"/>
</dbReference>
<dbReference type="InterPro" id="IPR008719">
    <property type="entry name" value="N2O_reductase_NosL"/>
</dbReference>
<dbReference type="PANTHER" id="PTHR41247:SF1">
    <property type="entry name" value="HTH-TYPE TRANSCRIPTIONAL REPRESSOR YCNK"/>
    <property type="match status" value="1"/>
</dbReference>
<organism evidence="1 2">
    <name type="scientific">Bowmanella dokdonensis</name>
    <dbReference type="NCBI Taxonomy" id="751969"/>
    <lineage>
        <taxon>Bacteria</taxon>
        <taxon>Pseudomonadati</taxon>
        <taxon>Pseudomonadota</taxon>
        <taxon>Gammaproteobacteria</taxon>
        <taxon>Alteromonadales</taxon>
        <taxon>Alteromonadaceae</taxon>
        <taxon>Bowmanella</taxon>
    </lineage>
</organism>
<evidence type="ECO:0000313" key="2">
    <source>
        <dbReference type="Proteomes" id="UP000664654"/>
    </source>
</evidence>
<dbReference type="SUPFAM" id="SSF160387">
    <property type="entry name" value="NosL/MerB-like"/>
    <property type="match status" value="1"/>
</dbReference>
<dbReference type="Proteomes" id="UP000664654">
    <property type="component" value="Unassembled WGS sequence"/>
</dbReference>
<dbReference type="Gene3D" id="3.30.70.2050">
    <property type="match status" value="1"/>
</dbReference>
<keyword evidence="2" id="KW-1185">Reference proteome</keyword>
<dbReference type="PROSITE" id="PS51257">
    <property type="entry name" value="PROKAR_LIPOPROTEIN"/>
    <property type="match status" value="1"/>
</dbReference>
<sequence>MKRFVIAILLLGLTACEEAQEREDFRAPVAFHAQDECHVCGMSITSFPGPKGQAIEGQRIRKFCSSAEMLGWYLQPEQQARPVRLYVHDMSLSEWDLPDDEHLIDASKAYFVRAPHLPGAMGTPMASFSALEDAQEFARRNEGQILRLEDISAEVLQQEHNGFQPSNHQE</sequence>
<dbReference type="AlphaFoldDB" id="A0A939ILL2"/>
<dbReference type="RefSeq" id="WP_206572458.1">
    <property type="nucleotide sequence ID" value="NZ_JAFKCV010000002.1"/>
</dbReference>